<evidence type="ECO:0000256" key="1">
    <source>
        <dbReference type="ARBA" id="ARBA00012493"/>
    </source>
</evidence>
<feature type="domain" description="Integrase catalytic" evidence="3">
    <location>
        <begin position="379"/>
        <end position="545"/>
    </location>
</feature>
<sequence length="707" mass="80620">MSRAQASSVKLEQEKESHIYAVQEKANDGESAMYWIRQQASACSVCRCAARRSGARDETRSQARALQQQRTPAVPAPHPAPSQQKTQAKREKCGNGNMSCGFCGKKSSEEMNLVKRILAINMTSEDHQSSKILNEYPEVFEGMGCLPGVYRIRLTDDVQPVVHAPRKLPVALREDVKRKLDEMLEEGVIAKVEGPTDWVNSLTLVYKPGKYLYIADALSRAVAPSSDKWGDTRDELDARAQVCALALANPLTDTHFVRLQKLTQSDHEMQELINLIRNGWPNSKKDVIDILKPYWDSREELTVAYKLVWKGQKIVIPKCMRREMLKTIHVGHLGAAKMKLRAREIMYWPNLNSQIEDMISHCQACLAHRNENSKQPLIPHEVPHRAWSKVGIDIFHFNNKSYLLVVDYFSKLIEVEKLYNLTSECVINKLKIIFSRQGIPDMVMSDNGPEFTSRIFKEFCINWRFEHKTSSPRYPQSNGQAERAIQTVKQMLKKTQYDKSDFRFAMLEFLNTPISESLPSPAELLNNRKLRSIVPCPPEMLQPKLFNTKQAREILKSRQTVQKRYYDRGSKFLKPLSIGDKIKVRINGKWVDGIVIDILGERSYVLKLQSGRIIRRNRRHIIRDSYLRPENKTVTQAYDFDDVLATTPNEPTSPRSHTVPASSSAPPHSFNISTTATTAPYTATTTSNAYVTQSGRVVKVPDRWGYS</sequence>
<dbReference type="PANTHER" id="PTHR37984:SF7">
    <property type="entry name" value="INTEGRASE CATALYTIC DOMAIN-CONTAINING PROTEIN"/>
    <property type="match status" value="1"/>
</dbReference>
<feature type="region of interest" description="Disordered" evidence="2">
    <location>
        <begin position="645"/>
        <end position="673"/>
    </location>
</feature>
<dbReference type="Proteomes" id="UP001314205">
    <property type="component" value="Unassembled WGS sequence"/>
</dbReference>
<organism evidence="4 5">
    <name type="scientific">Parnassius mnemosyne</name>
    <name type="common">clouded apollo</name>
    <dbReference type="NCBI Taxonomy" id="213953"/>
    <lineage>
        <taxon>Eukaryota</taxon>
        <taxon>Metazoa</taxon>
        <taxon>Ecdysozoa</taxon>
        <taxon>Arthropoda</taxon>
        <taxon>Hexapoda</taxon>
        <taxon>Insecta</taxon>
        <taxon>Pterygota</taxon>
        <taxon>Neoptera</taxon>
        <taxon>Endopterygota</taxon>
        <taxon>Lepidoptera</taxon>
        <taxon>Glossata</taxon>
        <taxon>Ditrysia</taxon>
        <taxon>Papilionoidea</taxon>
        <taxon>Papilionidae</taxon>
        <taxon>Parnassiinae</taxon>
        <taxon>Parnassini</taxon>
        <taxon>Parnassius</taxon>
        <taxon>Driopa</taxon>
    </lineage>
</organism>
<dbReference type="EC" id="2.7.7.49" evidence="1"/>
<comment type="caution">
    <text evidence="4">The sequence shown here is derived from an EMBL/GenBank/DDBJ whole genome shotgun (WGS) entry which is preliminary data.</text>
</comment>
<dbReference type="InterPro" id="IPR041588">
    <property type="entry name" value="Integrase_H2C2"/>
</dbReference>
<name>A0AAV1LPJ5_9NEOP</name>
<evidence type="ECO:0000259" key="3">
    <source>
        <dbReference type="PROSITE" id="PS50994"/>
    </source>
</evidence>
<evidence type="ECO:0000313" key="4">
    <source>
        <dbReference type="EMBL" id="CAK1595944.1"/>
    </source>
</evidence>
<dbReference type="SUPFAM" id="SSF53098">
    <property type="entry name" value="Ribonuclease H-like"/>
    <property type="match status" value="1"/>
</dbReference>
<evidence type="ECO:0000256" key="2">
    <source>
        <dbReference type="SAM" id="MobiDB-lite"/>
    </source>
</evidence>
<dbReference type="GO" id="GO:0003964">
    <property type="term" value="F:RNA-directed DNA polymerase activity"/>
    <property type="evidence" value="ECO:0007669"/>
    <property type="project" value="UniProtKB-EC"/>
</dbReference>
<dbReference type="InterPro" id="IPR043502">
    <property type="entry name" value="DNA/RNA_pol_sf"/>
</dbReference>
<dbReference type="GO" id="GO:0003676">
    <property type="term" value="F:nucleic acid binding"/>
    <property type="evidence" value="ECO:0007669"/>
    <property type="project" value="InterPro"/>
</dbReference>
<dbReference type="Pfam" id="PF00665">
    <property type="entry name" value="rve"/>
    <property type="match status" value="1"/>
</dbReference>
<dbReference type="FunFam" id="1.10.340.70:FF:000003">
    <property type="entry name" value="Protein CBG25708"/>
    <property type="match status" value="1"/>
</dbReference>
<protein>
    <recommendedName>
        <fullName evidence="1">RNA-directed DNA polymerase</fullName>
        <ecNumber evidence="1">2.7.7.49</ecNumber>
    </recommendedName>
</protein>
<dbReference type="Pfam" id="PF17921">
    <property type="entry name" value="Integrase_H2C2"/>
    <property type="match status" value="1"/>
</dbReference>
<feature type="region of interest" description="Disordered" evidence="2">
    <location>
        <begin position="57"/>
        <end position="92"/>
    </location>
</feature>
<dbReference type="GO" id="GO:0015074">
    <property type="term" value="P:DNA integration"/>
    <property type="evidence" value="ECO:0007669"/>
    <property type="project" value="InterPro"/>
</dbReference>
<dbReference type="InterPro" id="IPR036397">
    <property type="entry name" value="RNaseH_sf"/>
</dbReference>
<feature type="compositionally biased region" description="Polar residues" evidence="2">
    <location>
        <begin position="62"/>
        <end position="71"/>
    </location>
</feature>
<evidence type="ECO:0000313" key="5">
    <source>
        <dbReference type="Proteomes" id="UP001314205"/>
    </source>
</evidence>
<gene>
    <name evidence="4" type="ORF">PARMNEM_LOCUS15356</name>
</gene>
<dbReference type="PROSITE" id="PS50994">
    <property type="entry name" value="INTEGRASE"/>
    <property type="match status" value="1"/>
</dbReference>
<dbReference type="InterPro" id="IPR012337">
    <property type="entry name" value="RNaseH-like_sf"/>
</dbReference>
<dbReference type="AlphaFoldDB" id="A0AAV1LPJ5"/>
<dbReference type="Gene3D" id="1.10.340.70">
    <property type="match status" value="1"/>
</dbReference>
<accession>A0AAV1LPJ5</accession>
<reference evidence="4 5" key="1">
    <citation type="submission" date="2023-11" db="EMBL/GenBank/DDBJ databases">
        <authorList>
            <person name="Hedman E."/>
            <person name="Englund M."/>
            <person name="Stromberg M."/>
            <person name="Nyberg Akerstrom W."/>
            <person name="Nylinder S."/>
            <person name="Jareborg N."/>
            <person name="Kallberg Y."/>
            <person name="Kronander E."/>
        </authorList>
    </citation>
    <scope>NUCLEOTIDE SEQUENCE [LARGE SCALE GENOMIC DNA]</scope>
</reference>
<dbReference type="GO" id="GO:0042575">
    <property type="term" value="C:DNA polymerase complex"/>
    <property type="evidence" value="ECO:0007669"/>
    <property type="project" value="UniProtKB-ARBA"/>
</dbReference>
<keyword evidence="5" id="KW-1185">Reference proteome</keyword>
<dbReference type="InterPro" id="IPR001584">
    <property type="entry name" value="Integrase_cat-core"/>
</dbReference>
<dbReference type="FunFam" id="3.30.420.10:FF:000063">
    <property type="entry name" value="Retrovirus-related Pol polyprotein from transposon 297-like Protein"/>
    <property type="match status" value="1"/>
</dbReference>
<dbReference type="PANTHER" id="PTHR37984">
    <property type="entry name" value="PROTEIN CBG26694"/>
    <property type="match status" value="1"/>
</dbReference>
<dbReference type="InterPro" id="IPR050951">
    <property type="entry name" value="Retrovirus_Pol_polyprotein"/>
</dbReference>
<feature type="compositionally biased region" description="Polar residues" evidence="2">
    <location>
        <begin position="646"/>
        <end position="673"/>
    </location>
</feature>
<dbReference type="Gene3D" id="3.30.420.10">
    <property type="entry name" value="Ribonuclease H-like superfamily/Ribonuclease H"/>
    <property type="match status" value="1"/>
</dbReference>
<proteinExistence type="predicted"/>
<dbReference type="EMBL" id="CAVLGL010000093">
    <property type="protein sequence ID" value="CAK1595944.1"/>
    <property type="molecule type" value="Genomic_DNA"/>
</dbReference>
<dbReference type="SUPFAM" id="SSF56672">
    <property type="entry name" value="DNA/RNA polymerases"/>
    <property type="match status" value="1"/>
</dbReference>
<dbReference type="Gene3D" id="3.10.10.10">
    <property type="entry name" value="HIV Type 1 Reverse Transcriptase, subunit A, domain 1"/>
    <property type="match status" value="1"/>
</dbReference>